<keyword evidence="2" id="KW-1185">Reference proteome</keyword>
<organism evidence="1 2">
    <name type="scientific">Spirosoma soli</name>
    <dbReference type="NCBI Taxonomy" id="1770529"/>
    <lineage>
        <taxon>Bacteria</taxon>
        <taxon>Pseudomonadati</taxon>
        <taxon>Bacteroidota</taxon>
        <taxon>Cytophagia</taxon>
        <taxon>Cytophagales</taxon>
        <taxon>Cytophagaceae</taxon>
        <taxon>Spirosoma</taxon>
    </lineage>
</organism>
<name>A0ABW5MB81_9BACT</name>
<gene>
    <name evidence="1" type="ORF">ACFSUS_19605</name>
</gene>
<dbReference type="RefSeq" id="WP_381525447.1">
    <property type="nucleotide sequence ID" value="NZ_JBHULN010000013.1"/>
</dbReference>
<sequence>MQGEWEARSLAHFIALPYQDQLTTVWQRGKLLEARRLPGFWLHLYAVNSFFVEMWVCQRRYEVTLVRALANTDELEPYLDKVSLGELFPN</sequence>
<evidence type="ECO:0000313" key="1">
    <source>
        <dbReference type="EMBL" id="MFD2572857.1"/>
    </source>
</evidence>
<dbReference type="Proteomes" id="UP001597469">
    <property type="component" value="Unassembled WGS sequence"/>
</dbReference>
<accession>A0ABW5MB81</accession>
<evidence type="ECO:0000313" key="2">
    <source>
        <dbReference type="Proteomes" id="UP001597469"/>
    </source>
</evidence>
<dbReference type="EMBL" id="JBHULN010000013">
    <property type="protein sequence ID" value="MFD2572857.1"/>
    <property type="molecule type" value="Genomic_DNA"/>
</dbReference>
<comment type="caution">
    <text evidence="1">The sequence shown here is derived from an EMBL/GenBank/DDBJ whole genome shotgun (WGS) entry which is preliminary data.</text>
</comment>
<protein>
    <submittedName>
        <fullName evidence="1">Uncharacterized protein</fullName>
    </submittedName>
</protein>
<proteinExistence type="predicted"/>
<reference evidence="2" key="1">
    <citation type="journal article" date="2019" name="Int. J. Syst. Evol. Microbiol.">
        <title>The Global Catalogue of Microorganisms (GCM) 10K type strain sequencing project: providing services to taxonomists for standard genome sequencing and annotation.</title>
        <authorList>
            <consortium name="The Broad Institute Genomics Platform"/>
            <consortium name="The Broad Institute Genome Sequencing Center for Infectious Disease"/>
            <person name="Wu L."/>
            <person name="Ma J."/>
        </authorList>
    </citation>
    <scope>NUCLEOTIDE SEQUENCE [LARGE SCALE GENOMIC DNA]</scope>
    <source>
        <strain evidence="2">KCTC 42805</strain>
    </source>
</reference>